<dbReference type="PANTHER" id="PTHR32251">
    <property type="entry name" value="3-OXO-5-ALPHA-STEROID 4-DEHYDROGENASE"/>
    <property type="match status" value="1"/>
</dbReference>
<name>F0RVG7_SPHGB</name>
<feature type="transmembrane region" description="Helical" evidence="1">
    <location>
        <begin position="252"/>
        <end position="270"/>
    </location>
</feature>
<keyword evidence="3" id="KW-1185">Reference proteome</keyword>
<feature type="transmembrane region" description="Helical" evidence="1">
    <location>
        <begin position="33"/>
        <end position="53"/>
    </location>
</feature>
<dbReference type="STRING" id="158189.SpiBuddy_1134"/>
<dbReference type="KEGG" id="sbu:SpiBuddy_1134"/>
<evidence type="ECO:0000256" key="1">
    <source>
        <dbReference type="SAM" id="Phobius"/>
    </source>
</evidence>
<gene>
    <name evidence="2" type="ordered locus">SpiBuddy_1134</name>
</gene>
<keyword evidence="1" id="KW-0472">Membrane</keyword>
<organism evidence="2 3">
    <name type="scientific">Sphaerochaeta globosa (strain ATCC BAA-1886 / DSM 22777 / Buddy)</name>
    <name type="common">Spirochaeta sp. (strain Buddy)</name>
    <dbReference type="NCBI Taxonomy" id="158189"/>
    <lineage>
        <taxon>Bacteria</taxon>
        <taxon>Pseudomonadati</taxon>
        <taxon>Spirochaetota</taxon>
        <taxon>Spirochaetia</taxon>
        <taxon>Spirochaetales</taxon>
        <taxon>Sphaerochaetaceae</taxon>
        <taxon>Sphaerochaeta</taxon>
    </lineage>
</organism>
<dbReference type="GO" id="GO:0016020">
    <property type="term" value="C:membrane"/>
    <property type="evidence" value="ECO:0007669"/>
    <property type="project" value="TreeGrafter"/>
</dbReference>
<dbReference type="Gene3D" id="1.20.120.1630">
    <property type="match status" value="1"/>
</dbReference>
<dbReference type="RefSeq" id="WP_013606810.1">
    <property type="nucleotide sequence ID" value="NC_015152.1"/>
</dbReference>
<accession>F0RVG7</accession>
<keyword evidence="1" id="KW-1133">Transmembrane helix</keyword>
<dbReference type="OrthoDB" id="9779233at2"/>
<dbReference type="Pfam" id="PF06966">
    <property type="entry name" value="DUF1295"/>
    <property type="match status" value="1"/>
</dbReference>
<feature type="transmembrane region" description="Helical" evidence="1">
    <location>
        <begin position="228"/>
        <end position="246"/>
    </location>
</feature>
<dbReference type="PROSITE" id="PS50244">
    <property type="entry name" value="S5A_REDUCTASE"/>
    <property type="match status" value="1"/>
</dbReference>
<reference evidence="3" key="1">
    <citation type="submission" date="2011-02" db="EMBL/GenBank/DDBJ databases">
        <title>Complete sequence of Spirochaeta sp. Buddy.</title>
        <authorList>
            <person name="Lucas S."/>
            <person name="Copeland A."/>
            <person name="Lapidus A."/>
            <person name="Cheng J.-F."/>
            <person name="Goodwin L."/>
            <person name="Pitluck S."/>
            <person name="Zeytun A."/>
            <person name="Detter J.C."/>
            <person name="Han C."/>
            <person name="Tapia R."/>
            <person name="Land M."/>
            <person name="Hauser L."/>
            <person name="Kyrpides N."/>
            <person name="Ivanova N."/>
            <person name="Mikhailova N."/>
            <person name="Pagani I."/>
            <person name="Ritalahti K.M."/>
            <person name="Loeffler F.E."/>
            <person name="Woyke T."/>
        </authorList>
    </citation>
    <scope>NUCLEOTIDE SEQUENCE [LARGE SCALE GENOMIC DNA]</scope>
    <source>
        <strain evidence="3">ATCC BAA-1886 / DSM 22777 / Buddy</strain>
    </source>
</reference>
<feature type="transmembrane region" description="Helical" evidence="1">
    <location>
        <begin position="73"/>
        <end position="97"/>
    </location>
</feature>
<proteinExistence type="predicted"/>
<dbReference type="InterPro" id="IPR010721">
    <property type="entry name" value="UstE-like"/>
</dbReference>
<dbReference type="HOGENOM" id="CLU_043418_0_1_12"/>
<feature type="transmembrane region" description="Helical" evidence="1">
    <location>
        <begin position="128"/>
        <end position="155"/>
    </location>
</feature>
<dbReference type="EMBL" id="CP002541">
    <property type="protein sequence ID" value="ADY12959.1"/>
    <property type="molecule type" value="Genomic_DNA"/>
</dbReference>
<sequence length="297" mass="33758">MKATKTTILLFFILISACIGFTMLQAAPTTAPLVHVGVITACSIGLTFLFSLVTSDYSWTDRLWSTLPVAYAWIYASAAGFTVPSLTAMALITLWGARLTYNFARRGGYTGEEDYRWTILRQRINNPVLWLVFNLLFIAFYQQFLFIAFTSPLMLLVQSSSLTFTPLSYVAILLFALCLGIETLADQQQYTFQQAKYNLLPRTEEHEEDYERGFRTSGLFKFSRHPNYFGELGVWYAIYLFCVSFSPSLFHFSLVGPLLLTLLFIGSTIFTESITAGKYPAYKAYQQSVPPILLKFW</sequence>
<protein>
    <submittedName>
        <fullName evidence="2">Uncharacterized protein</fullName>
    </submittedName>
</protein>
<dbReference type="Proteomes" id="UP000008466">
    <property type="component" value="Chromosome"/>
</dbReference>
<dbReference type="eggNOG" id="COG3752">
    <property type="taxonomic scope" value="Bacteria"/>
</dbReference>
<evidence type="ECO:0000313" key="3">
    <source>
        <dbReference type="Proteomes" id="UP000008466"/>
    </source>
</evidence>
<dbReference type="PANTHER" id="PTHR32251:SF23">
    <property type="entry name" value="3-OXO-5-ALPHA-STEROID 4-DEHYDROGENASE (DUF1295)"/>
    <property type="match status" value="1"/>
</dbReference>
<dbReference type="AlphaFoldDB" id="F0RVG7"/>
<feature type="transmembrane region" description="Helical" evidence="1">
    <location>
        <begin position="6"/>
        <end position="26"/>
    </location>
</feature>
<keyword evidence="1" id="KW-0812">Transmembrane</keyword>
<evidence type="ECO:0000313" key="2">
    <source>
        <dbReference type="EMBL" id="ADY12959.1"/>
    </source>
</evidence>
<dbReference type="PROSITE" id="PS51257">
    <property type="entry name" value="PROKAR_LIPOPROTEIN"/>
    <property type="match status" value="1"/>
</dbReference>
<feature type="transmembrane region" description="Helical" evidence="1">
    <location>
        <begin position="167"/>
        <end position="185"/>
    </location>
</feature>